<protein>
    <submittedName>
        <fullName evidence="4">Unannotated protein</fullName>
    </submittedName>
</protein>
<dbReference type="Pfam" id="PF13579">
    <property type="entry name" value="Glyco_trans_4_4"/>
    <property type="match status" value="1"/>
</dbReference>
<name>A0A6J7S736_9ZZZZ</name>
<evidence type="ECO:0000259" key="1">
    <source>
        <dbReference type="Pfam" id="PF00534"/>
    </source>
</evidence>
<evidence type="ECO:0000259" key="2">
    <source>
        <dbReference type="Pfam" id="PF00535"/>
    </source>
</evidence>
<feature type="domain" description="Glycosyltransferase subfamily 4-like N-terminal" evidence="3">
    <location>
        <begin position="342"/>
        <end position="499"/>
    </location>
</feature>
<dbReference type="Pfam" id="PF00535">
    <property type="entry name" value="Glycos_transf_2"/>
    <property type="match status" value="1"/>
</dbReference>
<feature type="domain" description="Glycosyl transferase family 1" evidence="1">
    <location>
        <begin position="532"/>
        <end position="692"/>
    </location>
</feature>
<dbReference type="PANTHER" id="PTHR45947">
    <property type="entry name" value="SULFOQUINOVOSYL TRANSFERASE SQD2"/>
    <property type="match status" value="1"/>
</dbReference>
<dbReference type="InterPro" id="IPR028098">
    <property type="entry name" value="Glyco_trans_4-like_N"/>
</dbReference>
<proteinExistence type="predicted"/>
<feature type="domain" description="Glycosyltransferase 2-like" evidence="2">
    <location>
        <begin position="7"/>
        <end position="175"/>
    </location>
</feature>
<dbReference type="EMBL" id="CAFBPW010000170">
    <property type="protein sequence ID" value="CAB5037144.1"/>
    <property type="molecule type" value="Genomic_DNA"/>
</dbReference>
<evidence type="ECO:0000259" key="3">
    <source>
        <dbReference type="Pfam" id="PF13579"/>
    </source>
</evidence>
<reference evidence="4" key="1">
    <citation type="submission" date="2020-05" db="EMBL/GenBank/DDBJ databases">
        <authorList>
            <person name="Chiriac C."/>
            <person name="Salcher M."/>
            <person name="Ghai R."/>
            <person name="Kavagutti S V."/>
        </authorList>
    </citation>
    <scope>NUCLEOTIDE SEQUENCE</scope>
</reference>
<evidence type="ECO:0000313" key="4">
    <source>
        <dbReference type="EMBL" id="CAB5037144.1"/>
    </source>
</evidence>
<dbReference type="Pfam" id="PF00534">
    <property type="entry name" value="Glycos_transf_1"/>
    <property type="match status" value="1"/>
</dbReference>
<dbReference type="InterPro" id="IPR050194">
    <property type="entry name" value="Glycosyltransferase_grp1"/>
</dbReference>
<dbReference type="InterPro" id="IPR029063">
    <property type="entry name" value="SAM-dependent_MTases_sf"/>
</dbReference>
<dbReference type="Gene3D" id="3.40.50.2000">
    <property type="entry name" value="Glycogen Phosphorylase B"/>
    <property type="match status" value="2"/>
</dbReference>
<gene>
    <name evidence="4" type="ORF">UFOPK4173_01341</name>
</gene>
<dbReference type="InterPro" id="IPR029044">
    <property type="entry name" value="Nucleotide-diphossugar_trans"/>
</dbReference>
<dbReference type="SUPFAM" id="SSF53756">
    <property type="entry name" value="UDP-Glycosyltransferase/glycogen phosphorylase"/>
    <property type="match status" value="1"/>
</dbReference>
<dbReference type="AlphaFoldDB" id="A0A6J7S736"/>
<dbReference type="GO" id="GO:0016758">
    <property type="term" value="F:hexosyltransferase activity"/>
    <property type="evidence" value="ECO:0007669"/>
    <property type="project" value="TreeGrafter"/>
</dbReference>
<dbReference type="SUPFAM" id="SSF53448">
    <property type="entry name" value="Nucleotide-diphospho-sugar transferases"/>
    <property type="match status" value="1"/>
</dbReference>
<dbReference type="CDD" id="cd03801">
    <property type="entry name" value="GT4_PimA-like"/>
    <property type="match status" value="1"/>
</dbReference>
<accession>A0A6J7S736</accession>
<sequence length="1256" mass="138064">MTSFPFSVVINTYNRASSLPATLDGLTRQIDQNFEVVVVNGPSTDGSSELLEGWSDRVRVINFDEVHLGKSRNLGIRAAAGEVVAFIDDDAVPEPDWVSGLRAGFEHELVAGAGGLVWDHTGVELQYRYSACSRIGDPHFDLVGPFDEYMYPGADSFMYLQGTNCSFRRDALVEIGGFDETIEYYLDEVEVCMQLIDRGHRLAVLDGAAVHHHYLPSHLRADRTTWTHPFPIVKNRYYFALSHGCTERSQGEVLLELDTWAKGVIAGGQRELARIGQSERIDSYIEQVHRGISEGLSLGFAASRKSVEIGEPEGEFQPFPTVAGEHSRRYCFVSGEYPPDVGGVGRFTSDTARGLAAEGHEVHVVTRTDSTHRIDVERGVWVHKVPIQDRYIPVLEDSPLRFNLEHCTALYHEVDRLHRRHPIDLVSAPIWNCEGLMPSLDQRFPTVTTLVTTLEKVMEILPSWQEKDHIRALAALEVETLRRAPFVHANSTATERSALTRTEGAVHLAHFGLDDPSIGVVAAEPAEQGIVEVLFVGRLERRKGIDLLLEILPELLDSWPELRVRIIGRDTPSTEMDSTYREAFLLQQADRPSVLSRVEFAGELTDDEVRSAYAGCDIFCAPSRYESFGLVLLEAMSFSKPVVACDEGGMSDLVEDNGILVPINDSAALSVALSELIGDADKREQMGRRGRELFEQTWQLDHAVARTDELYGLLADSWTPSGSGIAPNDLAEVLVAAGALNESDALVAAVTLLDPDCSPVDVIGELVRLLLCGDAKFVRQVYWLSYGRAPSDWEFEVQMSHLARGGSPLTILRGLGAPGVGGTLIGAGWEAELVPVWGRVVRQKVVEALAAPENQAFLEQSFNAILRRGVGPELEDFLGQLEGGRTREHVIRQLALSDEAAAKETPMDWLDELAPTSASSPSDQRSGPDPSRLAIRARRAAGSLRRVANEVSSQASREHELAQRLDRIEAQLRSIAHSDSGQAQTARAEAEKGALSVDNLAIQRLAARRIDELTKQQHSGFGNLTKWLDLLSRKQEAMAMDLRERLPAGPPLESLPEPQVLLEGGIEALREQGGGVLRVNLGAGEKPLKGYVNTDARALPEIDVVADIRRLPFEAGSLEELCSQHLVEHFRFHEFRTVILPYWQSLLAPSGQLRVVCPDLSALVDSAATGNLSMDQLAVAIFGLQDYSGDDHLAMYTPDSLTEMLLEAGFVKVEVVASGRRNGGTYEMELLAWTASQAKESTAAQIANTKISEEKV</sequence>
<dbReference type="InterPro" id="IPR001296">
    <property type="entry name" value="Glyco_trans_1"/>
</dbReference>
<dbReference type="InterPro" id="IPR001173">
    <property type="entry name" value="Glyco_trans_2-like"/>
</dbReference>
<organism evidence="4">
    <name type="scientific">freshwater metagenome</name>
    <dbReference type="NCBI Taxonomy" id="449393"/>
    <lineage>
        <taxon>unclassified sequences</taxon>
        <taxon>metagenomes</taxon>
        <taxon>ecological metagenomes</taxon>
    </lineage>
</organism>
<dbReference type="Gene3D" id="3.40.50.150">
    <property type="entry name" value="Vaccinia Virus protein VP39"/>
    <property type="match status" value="1"/>
</dbReference>
<dbReference type="SUPFAM" id="SSF53335">
    <property type="entry name" value="S-adenosyl-L-methionine-dependent methyltransferases"/>
    <property type="match status" value="1"/>
</dbReference>
<dbReference type="Gene3D" id="3.90.550.10">
    <property type="entry name" value="Spore Coat Polysaccharide Biosynthesis Protein SpsA, Chain A"/>
    <property type="match status" value="1"/>
</dbReference>
<dbReference type="PANTHER" id="PTHR45947:SF3">
    <property type="entry name" value="SULFOQUINOVOSYL TRANSFERASE SQD2"/>
    <property type="match status" value="1"/>
</dbReference>